<dbReference type="RefSeq" id="WP_110758015.1">
    <property type="nucleotide sequence ID" value="NZ_PRLG01000015.1"/>
</dbReference>
<evidence type="ECO:0000313" key="2">
    <source>
        <dbReference type="EMBL" id="PYY29758.1"/>
    </source>
</evidence>
<accession>A0A2W0CQ30</accession>
<sequence>MDGQFNFGLICGIIAGVVIIAILAILIIIAFNEDPIRSMRIILRGGDDVILELNETHQVSKQIEERHIVQRFKKQNYTVDVHFKADVRGIQYDQ</sequence>
<dbReference type="AlphaFoldDB" id="A0A2W0CQ30"/>
<reference evidence="2 3" key="1">
    <citation type="submission" date="2018-01" db="EMBL/GenBank/DDBJ databases">
        <title>Genome sequence of the PGP bacterium Paenibacillus illinoisensis E3.</title>
        <authorList>
            <person name="Rolli E."/>
            <person name="Marasco R."/>
            <person name="Bessem C."/>
            <person name="Michoud G."/>
            <person name="Gaiarsa S."/>
            <person name="Borin S."/>
            <person name="Daffonchio D."/>
        </authorList>
    </citation>
    <scope>NUCLEOTIDE SEQUENCE [LARGE SCALE GENOMIC DNA]</scope>
    <source>
        <strain evidence="2 3">E3</strain>
    </source>
</reference>
<comment type="caution">
    <text evidence="2">The sequence shown here is derived from an EMBL/GenBank/DDBJ whole genome shotgun (WGS) entry which is preliminary data.</text>
</comment>
<proteinExistence type="predicted"/>
<evidence type="ECO:0000256" key="1">
    <source>
        <dbReference type="SAM" id="Phobius"/>
    </source>
</evidence>
<keyword evidence="1" id="KW-0472">Membrane</keyword>
<gene>
    <name evidence="2" type="ORF">PIL02S_01958</name>
</gene>
<name>A0A2W0CQ30_9BACL</name>
<feature type="transmembrane region" description="Helical" evidence="1">
    <location>
        <begin position="6"/>
        <end position="31"/>
    </location>
</feature>
<dbReference type="Proteomes" id="UP000247459">
    <property type="component" value="Unassembled WGS sequence"/>
</dbReference>
<dbReference type="EMBL" id="PRLG01000015">
    <property type="protein sequence ID" value="PYY29758.1"/>
    <property type="molecule type" value="Genomic_DNA"/>
</dbReference>
<keyword evidence="1" id="KW-1133">Transmembrane helix</keyword>
<protein>
    <submittedName>
        <fullName evidence="2">Uncharacterized protein</fullName>
    </submittedName>
</protein>
<keyword evidence="1" id="KW-0812">Transmembrane</keyword>
<evidence type="ECO:0000313" key="3">
    <source>
        <dbReference type="Proteomes" id="UP000247459"/>
    </source>
</evidence>
<organism evidence="2 3">
    <name type="scientific">Paenibacillus illinoisensis</name>
    <dbReference type="NCBI Taxonomy" id="59845"/>
    <lineage>
        <taxon>Bacteria</taxon>
        <taxon>Bacillati</taxon>
        <taxon>Bacillota</taxon>
        <taxon>Bacilli</taxon>
        <taxon>Bacillales</taxon>
        <taxon>Paenibacillaceae</taxon>
        <taxon>Paenibacillus</taxon>
    </lineage>
</organism>